<feature type="domain" description="Cytochrome c" evidence="7">
    <location>
        <begin position="1"/>
        <end position="98"/>
    </location>
</feature>
<keyword evidence="3 6" id="KW-0479">Metal-binding</keyword>
<dbReference type="InterPro" id="IPR009056">
    <property type="entry name" value="Cyt_c-like_dom"/>
</dbReference>
<dbReference type="Gene3D" id="1.10.760.10">
    <property type="entry name" value="Cytochrome c-like domain"/>
    <property type="match status" value="1"/>
</dbReference>
<dbReference type="PRINTS" id="PR00604">
    <property type="entry name" value="CYTCHRMECIAB"/>
</dbReference>
<evidence type="ECO:0000256" key="4">
    <source>
        <dbReference type="ARBA" id="ARBA00022982"/>
    </source>
</evidence>
<evidence type="ECO:0000313" key="10">
    <source>
        <dbReference type="Proteomes" id="UP001555786"/>
    </source>
</evidence>
<keyword evidence="1" id="KW-0813">Transport</keyword>
<name>A0ABV3PQA2_9HYPH</name>
<dbReference type="Proteomes" id="UP001555786">
    <property type="component" value="Unassembled WGS sequence"/>
</dbReference>
<dbReference type="InterPro" id="IPR002327">
    <property type="entry name" value="Cyt_c_1A/1B"/>
</dbReference>
<dbReference type="RefSeq" id="WP_367625150.1">
    <property type="nucleotide sequence ID" value="NZ_JBFNQD010000007.1"/>
</dbReference>
<comment type="caution">
    <text evidence="8">The sequence shown here is derived from an EMBL/GenBank/DDBJ whole genome shotgun (WGS) entry which is preliminary data.</text>
</comment>
<evidence type="ECO:0000313" key="11">
    <source>
        <dbReference type="Proteomes" id="UP001595190"/>
    </source>
</evidence>
<proteinExistence type="predicted"/>
<keyword evidence="2 6" id="KW-0349">Heme</keyword>
<dbReference type="Pfam" id="PF00034">
    <property type="entry name" value="Cytochrom_C"/>
    <property type="match status" value="1"/>
</dbReference>
<dbReference type="EMBL" id="JBFNQD010000007">
    <property type="protein sequence ID" value="MEW9307833.1"/>
    <property type="molecule type" value="Genomic_DNA"/>
</dbReference>
<reference evidence="9 11" key="2">
    <citation type="submission" date="2024-09" db="EMBL/GenBank/DDBJ databases">
        <title>Description of Labrys sedimenti sp. nov., isolated from a diclofenac-degrading enrichment culture, and genome-based reclassification of Labrys portucalensis as a later heterotypic synonym of Labrys neptuniae.</title>
        <authorList>
            <person name="Tancsics A."/>
            <person name="Csepanyi A."/>
        </authorList>
    </citation>
    <scope>NUCLEOTIDE SEQUENCE [LARGE SCALE GENOMIC DNA]</scope>
    <source>
        <strain evidence="9 11">LMG 23412</strain>
    </source>
</reference>
<evidence type="ECO:0000259" key="7">
    <source>
        <dbReference type="PROSITE" id="PS51007"/>
    </source>
</evidence>
<keyword evidence="5 6" id="KW-0408">Iron</keyword>
<organism evidence="8 10">
    <name type="scientific">Labrys neptuniae</name>
    <dbReference type="NCBI Taxonomy" id="376174"/>
    <lineage>
        <taxon>Bacteria</taxon>
        <taxon>Pseudomonadati</taxon>
        <taxon>Pseudomonadota</taxon>
        <taxon>Alphaproteobacteria</taxon>
        <taxon>Hyphomicrobiales</taxon>
        <taxon>Xanthobacteraceae</taxon>
        <taxon>Labrys</taxon>
    </lineage>
</organism>
<dbReference type="InterPro" id="IPR036909">
    <property type="entry name" value="Cyt_c-like_dom_sf"/>
</dbReference>
<evidence type="ECO:0000256" key="6">
    <source>
        <dbReference type="PROSITE-ProRule" id="PRU00433"/>
    </source>
</evidence>
<evidence type="ECO:0000313" key="8">
    <source>
        <dbReference type="EMBL" id="MEW9307833.1"/>
    </source>
</evidence>
<dbReference type="PANTHER" id="PTHR11961">
    <property type="entry name" value="CYTOCHROME C"/>
    <property type="match status" value="1"/>
</dbReference>
<protein>
    <submittedName>
        <fullName evidence="8">Cytochrome c family protein</fullName>
    </submittedName>
</protein>
<keyword evidence="4" id="KW-0249">Electron transport</keyword>
<dbReference type="SUPFAM" id="SSF46626">
    <property type="entry name" value="Cytochrome c"/>
    <property type="match status" value="1"/>
</dbReference>
<evidence type="ECO:0000256" key="5">
    <source>
        <dbReference type="ARBA" id="ARBA00023004"/>
    </source>
</evidence>
<accession>A0ABV3PQA2</accession>
<dbReference type="EMBL" id="JBHGPK010000003">
    <property type="protein sequence ID" value="MFC2250399.1"/>
    <property type="molecule type" value="Genomic_DNA"/>
</dbReference>
<keyword evidence="10" id="KW-1185">Reference proteome</keyword>
<dbReference type="PROSITE" id="PS51007">
    <property type="entry name" value="CYTC"/>
    <property type="match status" value="1"/>
</dbReference>
<reference evidence="8 10" key="1">
    <citation type="submission" date="2024-07" db="EMBL/GenBank/DDBJ databases">
        <title>Description of Labrys sedimenti sp. nov., isolated from a diclofenac-degrading enrichment culture.</title>
        <authorList>
            <person name="Tancsics A."/>
            <person name="Csepanyi A."/>
        </authorList>
    </citation>
    <scope>NUCLEOTIDE SEQUENCE [LARGE SCALE GENOMIC DNA]</scope>
    <source>
        <strain evidence="8 10">LMG 23578</strain>
    </source>
</reference>
<dbReference type="Proteomes" id="UP001595190">
    <property type="component" value="Unassembled WGS sequence"/>
</dbReference>
<evidence type="ECO:0000313" key="9">
    <source>
        <dbReference type="EMBL" id="MFC2250399.1"/>
    </source>
</evidence>
<sequence>MKGKAGFARCAACHRVGEGAKNVVGPQLNGIVGRPAASAPDYVYSQAMKASGKTWDEASLRLFLTRPSAAVPGTKMTFAGIRDEATVDDVIAYLATFDAEGNAKP</sequence>
<evidence type="ECO:0000256" key="3">
    <source>
        <dbReference type="ARBA" id="ARBA00022723"/>
    </source>
</evidence>
<evidence type="ECO:0000256" key="2">
    <source>
        <dbReference type="ARBA" id="ARBA00022617"/>
    </source>
</evidence>
<evidence type="ECO:0000256" key="1">
    <source>
        <dbReference type="ARBA" id="ARBA00022448"/>
    </source>
</evidence>
<gene>
    <name evidence="8" type="ORF">ABXS05_19930</name>
    <name evidence="9" type="ORF">ACETRX_12310</name>
</gene>